<dbReference type="SMART" id="SM00354">
    <property type="entry name" value="HTH_LACI"/>
    <property type="match status" value="1"/>
</dbReference>
<dbReference type="PROSITE" id="PS50932">
    <property type="entry name" value="HTH_LACI_2"/>
    <property type="match status" value="1"/>
</dbReference>
<evidence type="ECO:0000256" key="2">
    <source>
        <dbReference type="ARBA" id="ARBA00023125"/>
    </source>
</evidence>
<keyword evidence="3" id="KW-0804">Transcription</keyword>
<feature type="domain" description="HTH lacI-type" evidence="4">
    <location>
        <begin position="9"/>
        <end position="63"/>
    </location>
</feature>
<evidence type="ECO:0000313" key="6">
    <source>
        <dbReference type="Proteomes" id="UP001595617"/>
    </source>
</evidence>
<keyword evidence="1" id="KW-0805">Transcription regulation</keyword>
<dbReference type="InterPro" id="IPR028082">
    <property type="entry name" value="Peripla_BP_I"/>
</dbReference>
<dbReference type="Gene3D" id="3.40.50.2300">
    <property type="match status" value="2"/>
</dbReference>
<dbReference type="GO" id="GO:0003677">
    <property type="term" value="F:DNA binding"/>
    <property type="evidence" value="ECO:0007669"/>
    <property type="project" value="UniProtKB-KW"/>
</dbReference>
<name>A0ABV7ZVJ8_9GAMM</name>
<dbReference type="Pfam" id="PF13377">
    <property type="entry name" value="Peripla_BP_3"/>
    <property type="match status" value="1"/>
</dbReference>
<gene>
    <name evidence="5" type="ORF">ACFOOG_06905</name>
</gene>
<evidence type="ECO:0000259" key="4">
    <source>
        <dbReference type="PROSITE" id="PS50932"/>
    </source>
</evidence>
<organism evidence="5 6">
    <name type="scientific">Saccharospirillum mangrovi</name>
    <dbReference type="NCBI Taxonomy" id="2161747"/>
    <lineage>
        <taxon>Bacteria</taxon>
        <taxon>Pseudomonadati</taxon>
        <taxon>Pseudomonadota</taxon>
        <taxon>Gammaproteobacteria</taxon>
        <taxon>Oceanospirillales</taxon>
        <taxon>Saccharospirillaceae</taxon>
        <taxon>Saccharospirillum</taxon>
    </lineage>
</organism>
<comment type="caution">
    <text evidence="5">The sequence shown here is derived from an EMBL/GenBank/DDBJ whole genome shotgun (WGS) entry which is preliminary data.</text>
</comment>
<keyword evidence="2 5" id="KW-0238">DNA-binding</keyword>
<dbReference type="InterPro" id="IPR046335">
    <property type="entry name" value="LacI/GalR-like_sensor"/>
</dbReference>
<dbReference type="EMBL" id="JBHRYR010000002">
    <property type="protein sequence ID" value="MFC3852558.1"/>
    <property type="molecule type" value="Genomic_DNA"/>
</dbReference>
<dbReference type="InterPro" id="IPR010982">
    <property type="entry name" value="Lambda_DNA-bd_dom_sf"/>
</dbReference>
<sequence>MLLPKPPPASLADVARAAGVSASTASRALNNNPAINSKTRQRVQEAAQALNYQRNQGARNLRLQRSQIISVVINHHGQPGQSLSDPFMMTLTSAIADALNEHGYGLLFASSTLTAAQWYDELVRNGRSDGIIVIGRGIDESHFERLQPEECPFVVWGQADANTPYPCIGSDNYSGGQQAARQLMLSGCTEPWFLGDIRHAEIRQRYEGFCAELARAHLPIHPPIAVAGFTPEQGHQAILNALRQAPRRCDGLFACSDHLAIGAALALFQEHLKIPKDVALVGFDDIELAASSYPPLTTVHQDLKKGGRALVDTMLKRLAGQPTLSQSIPTRVVKRRTTRHLKNERMD</sequence>
<dbReference type="SUPFAM" id="SSF53822">
    <property type="entry name" value="Periplasmic binding protein-like I"/>
    <property type="match status" value="1"/>
</dbReference>
<evidence type="ECO:0000256" key="1">
    <source>
        <dbReference type="ARBA" id="ARBA00023015"/>
    </source>
</evidence>
<protein>
    <submittedName>
        <fullName evidence="5">LacI family DNA-binding transcriptional regulator</fullName>
    </submittedName>
</protein>
<dbReference type="RefSeq" id="WP_380694805.1">
    <property type="nucleotide sequence ID" value="NZ_JBHRYR010000002.1"/>
</dbReference>
<dbReference type="PANTHER" id="PTHR30146">
    <property type="entry name" value="LACI-RELATED TRANSCRIPTIONAL REPRESSOR"/>
    <property type="match status" value="1"/>
</dbReference>
<dbReference type="PROSITE" id="PS00356">
    <property type="entry name" value="HTH_LACI_1"/>
    <property type="match status" value="1"/>
</dbReference>
<dbReference type="CDD" id="cd01392">
    <property type="entry name" value="HTH_LacI"/>
    <property type="match status" value="1"/>
</dbReference>
<evidence type="ECO:0000256" key="3">
    <source>
        <dbReference type="ARBA" id="ARBA00023163"/>
    </source>
</evidence>
<proteinExistence type="predicted"/>
<evidence type="ECO:0000313" key="5">
    <source>
        <dbReference type="EMBL" id="MFC3852558.1"/>
    </source>
</evidence>
<dbReference type="Proteomes" id="UP001595617">
    <property type="component" value="Unassembled WGS sequence"/>
</dbReference>
<dbReference type="PANTHER" id="PTHR30146:SF120">
    <property type="entry name" value="ALANINE RACEMASE"/>
    <property type="match status" value="1"/>
</dbReference>
<reference evidence="6" key="1">
    <citation type="journal article" date="2019" name="Int. J. Syst. Evol. Microbiol.">
        <title>The Global Catalogue of Microorganisms (GCM) 10K type strain sequencing project: providing services to taxonomists for standard genome sequencing and annotation.</title>
        <authorList>
            <consortium name="The Broad Institute Genomics Platform"/>
            <consortium name="The Broad Institute Genome Sequencing Center for Infectious Disease"/>
            <person name="Wu L."/>
            <person name="Ma J."/>
        </authorList>
    </citation>
    <scope>NUCLEOTIDE SEQUENCE [LARGE SCALE GENOMIC DNA]</scope>
    <source>
        <strain evidence="6">IBRC 10765</strain>
    </source>
</reference>
<dbReference type="InterPro" id="IPR000843">
    <property type="entry name" value="HTH_LacI"/>
</dbReference>
<dbReference type="Gene3D" id="1.10.260.40">
    <property type="entry name" value="lambda repressor-like DNA-binding domains"/>
    <property type="match status" value="1"/>
</dbReference>
<accession>A0ABV7ZVJ8</accession>
<keyword evidence="6" id="KW-1185">Reference proteome</keyword>
<dbReference type="Pfam" id="PF00356">
    <property type="entry name" value="LacI"/>
    <property type="match status" value="1"/>
</dbReference>
<dbReference type="SUPFAM" id="SSF47413">
    <property type="entry name" value="lambda repressor-like DNA-binding domains"/>
    <property type="match status" value="1"/>
</dbReference>